<dbReference type="InterPro" id="IPR017972">
    <property type="entry name" value="Cyt_P450_CS"/>
</dbReference>
<reference evidence="10" key="1">
    <citation type="journal article" date="2019" name="Int. J. Syst. Evol. Microbiol.">
        <title>The Global Catalogue of Microorganisms (GCM) 10K type strain sequencing project: providing services to taxonomists for standard genome sequencing and annotation.</title>
        <authorList>
            <consortium name="The Broad Institute Genomics Platform"/>
            <consortium name="The Broad Institute Genome Sequencing Center for Infectious Disease"/>
            <person name="Wu L."/>
            <person name="Ma J."/>
        </authorList>
    </citation>
    <scope>NUCLEOTIDE SEQUENCE [LARGE SCALE GENOMIC DNA]</scope>
    <source>
        <strain evidence="10">CGMCC 4.7676</strain>
    </source>
</reference>
<comment type="similarity">
    <text evidence="2 8">Belongs to the cytochrome P450 family.</text>
</comment>
<dbReference type="Pfam" id="PF00067">
    <property type="entry name" value="p450"/>
    <property type="match status" value="1"/>
</dbReference>
<comment type="caution">
    <text evidence="9">The sequence shown here is derived from an EMBL/GenBank/DDBJ whole genome shotgun (WGS) entry which is preliminary data.</text>
</comment>
<evidence type="ECO:0000313" key="10">
    <source>
        <dbReference type="Proteomes" id="UP001595645"/>
    </source>
</evidence>
<protein>
    <submittedName>
        <fullName evidence="9">Cytochrome P450</fullName>
    </submittedName>
</protein>
<accession>A0ABV7NVG8</accession>
<keyword evidence="10" id="KW-1185">Reference proteome</keyword>
<dbReference type="EMBL" id="JBHRWK010000021">
    <property type="protein sequence ID" value="MFC3450804.1"/>
    <property type="molecule type" value="Genomic_DNA"/>
</dbReference>
<dbReference type="PRINTS" id="PR00465">
    <property type="entry name" value="EP450IV"/>
</dbReference>
<dbReference type="Proteomes" id="UP001595645">
    <property type="component" value="Unassembled WGS sequence"/>
</dbReference>
<gene>
    <name evidence="9" type="ORF">ACFOSH_15330</name>
</gene>
<keyword evidence="4 8" id="KW-0479">Metal-binding</keyword>
<dbReference type="InterPro" id="IPR050476">
    <property type="entry name" value="Insect_CytP450_Detox"/>
</dbReference>
<sequence length="156" mass="17543">MDQVPGGRQVTFDHLPALVYTGQVVSEVLRMYALSILMRRTEQEIDLGPVRLRPGDEVMFSPLALHADPRSWDHPDLFDPDRWATDRVRSLPPGVFIPFGGGNRECVGHLFARAEVVVGPATIFARWRLEPAGPVRVRYTTIACPRGMPMTVRPRD</sequence>
<organism evidence="9 10">
    <name type="scientific">Amycolatopsis speibonae</name>
    <dbReference type="NCBI Taxonomy" id="1450224"/>
    <lineage>
        <taxon>Bacteria</taxon>
        <taxon>Bacillati</taxon>
        <taxon>Actinomycetota</taxon>
        <taxon>Actinomycetes</taxon>
        <taxon>Pseudonocardiales</taxon>
        <taxon>Pseudonocardiaceae</taxon>
        <taxon>Amycolatopsis</taxon>
    </lineage>
</organism>
<dbReference type="InterPro" id="IPR036396">
    <property type="entry name" value="Cyt_P450_sf"/>
</dbReference>
<evidence type="ECO:0000256" key="2">
    <source>
        <dbReference type="ARBA" id="ARBA00010617"/>
    </source>
</evidence>
<evidence type="ECO:0000256" key="4">
    <source>
        <dbReference type="ARBA" id="ARBA00022723"/>
    </source>
</evidence>
<dbReference type="PRINTS" id="PR00385">
    <property type="entry name" value="P450"/>
</dbReference>
<keyword evidence="3 8" id="KW-0349">Heme</keyword>
<comment type="cofactor">
    <cofactor evidence="1">
        <name>heme</name>
        <dbReference type="ChEBI" id="CHEBI:30413"/>
    </cofactor>
</comment>
<evidence type="ECO:0000256" key="8">
    <source>
        <dbReference type="RuleBase" id="RU000461"/>
    </source>
</evidence>
<keyword evidence="7 8" id="KW-0503">Monooxygenase</keyword>
<evidence type="ECO:0000313" key="9">
    <source>
        <dbReference type="EMBL" id="MFC3450804.1"/>
    </source>
</evidence>
<dbReference type="PANTHER" id="PTHR24292:SF102">
    <property type="entry name" value="CYTOCHROME P450 FAMILY-RELATED"/>
    <property type="match status" value="1"/>
</dbReference>
<evidence type="ECO:0000256" key="5">
    <source>
        <dbReference type="ARBA" id="ARBA00023002"/>
    </source>
</evidence>
<evidence type="ECO:0000256" key="7">
    <source>
        <dbReference type="ARBA" id="ARBA00023033"/>
    </source>
</evidence>
<keyword evidence="5 8" id="KW-0560">Oxidoreductase</keyword>
<dbReference type="InterPro" id="IPR001128">
    <property type="entry name" value="Cyt_P450"/>
</dbReference>
<dbReference type="InterPro" id="IPR002403">
    <property type="entry name" value="Cyt_P450_E_grp-IV"/>
</dbReference>
<keyword evidence="6 8" id="KW-0408">Iron</keyword>
<dbReference type="PANTHER" id="PTHR24292">
    <property type="entry name" value="CYTOCHROME P450"/>
    <property type="match status" value="1"/>
</dbReference>
<evidence type="ECO:0000256" key="6">
    <source>
        <dbReference type="ARBA" id="ARBA00023004"/>
    </source>
</evidence>
<proteinExistence type="inferred from homology"/>
<evidence type="ECO:0000256" key="3">
    <source>
        <dbReference type="ARBA" id="ARBA00022617"/>
    </source>
</evidence>
<dbReference type="RefSeq" id="WP_378239547.1">
    <property type="nucleotide sequence ID" value="NZ_JBHRWK010000021.1"/>
</dbReference>
<dbReference type="PROSITE" id="PS00086">
    <property type="entry name" value="CYTOCHROME_P450"/>
    <property type="match status" value="1"/>
</dbReference>
<evidence type="ECO:0000256" key="1">
    <source>
        <dbReference type="ARBA" id="ARBA00001971"/>
    </source>
</evidence>
<name>A0ABV7NVG8_9PSEU</name>
<dbReference type="Gene3D" id="1.10.630.10">
    <property type="entry name" value="Cytochrome P450"/>
    <property type="match status" value="1"/>
</dbReference>
<dbReference type="SUPFAM" id="SSF48264">
    <property type="entry name" value="Cytochrome P450"/>
    <property type="match status" value="1"/>
</dbReference>